<name>A0AA38ZH53_VITRO</name>
<dbReference type="EMBL" id="JARBHA010000011">
    <property type="protein sequence ID" value="KAJ9688745.1"/>
    <property type="molecule type" value="Genomic_DNA"/>
</dbReference>
<reference evidence="1 2" key="1">
    <citation type="journal article" date="2023" name="BMC Biotechnol.">
        <title>Vitis rotundifolia cv Carlos genome sequencing.</title>
        <authorList>
            <person name="Huff M."/>
            <person name="Hulse-Kemp A."/>
            <person name="Scheffler B."/>
            <person name="Youngblood R."/>
            <person name="Simpson S."/>
            <person name="Babiker E."/>
            <person name="Staton M."/>
        </authorList>
    </citation>
    <scope>NUCLEOTIDE SEQUENCE [LARGE SCALE GENOMIC DNA]</scope>
    <source>
        <tissue evidence="1">Leaf</tissue>
    </source>
</reference>
<proteinExistence type="predicted"/>
<gene>
    <name evidence="1" type="ORF">PVL29_014412</name>
</gene>
<sequence>MEFLASTYTPNAETIIAPVIETNGFRSKPSDQDDAGCKNCPEALQMARPDDKALLQKLKQMLLKMGKLKQKLKFSPSSLMFKIKKDYGRRWNETHLIGRILFESERILSSSTTAGSSNSALKLDQRLAAHGESVSLLKVKTVIRRLCSLIRN</sequence>
<accession>A0AA38ZH53</accession>
<evidence type="ECO:0000313" key="2">
    <source>
        <dbReference type="Proteomes" id="UP001168098"/>
    </source>
</evidence>
<protein>
    <submittedName>
        <fullName evidence="1">Uncharacterized protein</fullName>
    </submittedName>
</protein>
<dbReference type="Proteomes" id="UP001168098">
    <property type="component" value="Unassembled WGS sequence"/>
</dbReference>
<evidence type="ECO:0000313" key="1">
    <source>
        <dbReference type="EMBL" id="KAJ9688745.1"/>
    </source>
</evidence>
<comment type="caution">
    <text evidence="1">The sequence shown here is derived from an EMBL/GenBank/DDBJ whole genome shotgun (WGS) entry which is preliminary data.</text>
</comment>
<keyword evidence="2" id="KW-1185">Reference proteome</keyword>
<organism evidence="1 2">
    <name type="scientific">Vitis rotundifolia</name>
    <name type="common">Muscadine grape</name>
    <dbReference type="NCBI Taxonomy" id="103349"/>
    <lineage>
        <taxon>Eukaryota</taxon>
        <taxon>Viridiplantae</taxon>
        <taxon>Streptophyta</taxon>
        <taxon>Embryophyta</taxon>
        <taxon>Tracheophyta</taxon>
        <taxon>Spermatophyta</taxon>
        <taxon>Magnoliopsida</taxon>
        <taxon>eudicotyledons</taxon>
        <taxon>Gunneridae</taxon>
        <taxon>Pentapetalae</taxon>
        <taxon>rosids</taxon>
        <taxon>Vitales</taxon>
        <taxon>Vitaceae</taxon>
        <taxon>Viteae</taxon>
        <taxon>Vitis</taxon>
    </lineage>
</organism>
<dbReference type="AlphaFoldDB" id="A0AA38ZH53"/>